<dbReference type="GO" id="GO:0045892">
    <property type="term" value="P:negative regulation of DNA-templated transcription"/>
    <property type="evidence" value="ECO:0007669"/>
    <property type="project" value="InterPro"/>
</dbReference>
<protein>
    <submittedName>
        <fullName evidence="2">Protein prenylyltransferase</fullName>
    </submittedName>
</protein>
<dbReference type="InterPro" id="IPR019734">
    <property type="entry name" value="TPR_rpt"/>
</dbReference>
<dbReference type="PROSITE" id="PS50005">
    <property type="entry name" value="TPR"/>
    <property type="match status" value="2"/>
</dbReference>
<dbReference type="Pfam" id="PF13181">
    <property type="entry name" value="TPR_8"/>
    <property type="match status" value="1"/>
</dbReference>
<dbReference type="EMBL" id="AGSI01000006">
    <property type="protein sequence ID" value="EIE24313.1"/>
    <property type="molecule type" value="Genomic_DNA"/>
</dbReference>
<dbReference type="eggNOG" id="KOG1124">
    <property type="taxonomic scope" value="Eukaryota"/>
</dbReference>
<dbReference type="GO" id="GO:0016740">
    <property type="term" value="F:transferase activity"/>
    <property type="evidence" value="ECO:0007669"/>
    <property type="project" value="UniProtKB-KW"/>
</dbReference>
<proteinExistence type="predicted"/>
<evidence type="ECO:0000313" key="3">
    <source>
        <dbReference type="Proteomes" id="UP000007264"/>
    </source>
</evidence>
<dbReference type="OrthoDB" id="1926212at2759"/>
<dbReference type="PANTHER" id="PTHR44749:SF1">
    <property type="entry name" value="TETRATRICOPEPTIDE-LIKE HELICAL DOMAIN-CONTAINING PROTEIN"/>
    <property type="match status" value="1"/>
</dbReference>
<evidence type="ECO:0000256" key="1">
    <source>
        <dbReference type="PROSITE-ProRule" id="PRU00339"/>
    </source>
</evidence>
<evidence type="ECO:0000313" key="2">
    <source>
        <dbReference type="EMBL" id="EIE24313.1"/>
    </source>
</evidence>
<dbReference type="PANTHER" id="PTHR44749">
    <property type="entry name" value="SUPPRESSOR OF RPS4-RLD 1"/>
    <property type="match status" value="1"/>
</dbReference>
<dbReference type="SUPFAM" id="SSF48452">
    <property type="entry name" value="TPR-like"/>
    <property type="match status" value="3"/>
</dbReference>
<dbReference type="SMART" id="SM00028">
    <property type="entry name" value="TPR"/>
    <property type="match status" value="8"/>
</dbReference>
<organism evidence="2 3">
    <name type="scientific">Coccomyxa subellipsoidea (strain C-169)</name>
    <name type="common">Green microalga</name>
    <dbReference type="NCBI Taxonomy" id="574566"/>
    <lineage>
        <taxon>Eukaryota</taxon>
        <taxon>Viridiplantae</taxon>
        <taxon>Chlorophyta</taxon>
        <taxon>core chlorophytes</taxon>
        <taxon>Trebouxiophyceae</taxon>
        <taxon>Trebouxiophyceae incertae sedis</taxon>
        <taxon>Coccomyxaceae</taxon>
        <taxon>Coccomyxa</taxon>
        <taxon>Coccomyxa subellipsoidea</taxon>
    </lineage>
</organism>
<gene>
    <name evidence="2" type="ORF">COCSUDRAFT_65836</name>
</gene>
<dbReference type="Proteomes" id="UP000007264">
    <property type="component" value="Unassembled WGS sequence"/>
</dbReference>
<dbReference type="Gene3D" id="1.25.40.10">
    <property type="entry name" value="Tetratricopeptide repeat domain"/>
    <property type="match status" value="3"/>
</dbReference>
<dbReference type="RefSeq" id="XP_005648857.1">
    <property type="nucleotide sequence ID" value="XM_005648800.1"/>
</dbReference>
<keyword evidence="1" id="KW-0802">TPR repeat</keyword>
<keyword evidence="3" id="KW-1185">Reference proteome</keyword>
<feature type="repeat" description="TPR" evidence="1">
    <location>
        <begin position="229"/>
        <end position="262"/>
    </location>
</feature>
<dbReference type="STRING" id="574566.I0Z0Z4"/>
<dbReference type="InterPro" id="IPR044650">
    <property type="entry name" value="SRFR1-like"/>
</dbReference>
<dbReference type="Pfam" id="PF13424">
    <property type="entry name" value="TPR_12"/>
    <property type="match status" value="1"/>
</dbReference>
<dbReference type="KEGG" id="csl:COCSUDRAFT_65836"/>
<dbReference type="GeneID" id="17042311"/>
<reference evidence="2 3" key="1">
    <citation type="journal article" date="2012" name="Genome Biol.">
        <title>The genome of the polar eukaryotic microalga coccomyxa subellipsoidea reveals traits of cold adaptation.</title>
        <authorList>
            <person name="Blanc G."/>
            <person name="Agarkova I."/>
            <person name="Grimwood J."/>
            <person name="Kuo A."/>
            <person name="Brueggeman A."/>
            <person name="Dunigan D."/>
            <person name="Gurnon J."/>
            <person name="Ladunga I."/>
            <person name="Lindquist E."/>
            <person name="Lucas S."/>
            <person name="Pangilinan J."/>
            <person name="Proschold T."/>
            <person name="Salamov A."/>
            <person name="Schmutz J."/>
            <person name="Weeks D."/>
            <person name="Yamada T."/>
            <person name="Claverie J.M."/>
            <person name="Grigoriev I."/>
            <person name="Van Etten J."/>
            <person name="Lomsadze A."/>
            <person name="Borodovsky M."/>
        </authorList>
    </citation>
    <scope>NUCLEOTIDE SEQUENCE [LARGE SCALE GENOMIC DNA]</scope>
    <source>
        <strain evidence="2 3">C-169</strain>
    </source>
</reference>
<name>I0Z0Z4_COCSC</name>
<dbReference type="Pfam" id="PF13432">
    <property type="entry name" value="TPR_16"/>
    <property type="match status" value="1"/>
</dbReference>
<dbReference type="AlphaFoldDB" id="I0Z0Z4"/>
<comment type="caution">
    <text evidence="2">The sequence shown here is derived from an EMBL/GenBank/DDBJ whole genome shotgun (WGS) entry which is preliminary data.</text>
</comment>
<sequence>MFEGTKDYDEALRMDPTSVLALLRKGEVLSALKKPKEARAQWQQALRSFTASDDLALLERLQSLLDGQPPREASSSAPAAPAAAPLVANGVQPAWQQPEQRKANGATKQPSALVRAACLDPGTGVSIAVSHVNEGNLAAAIDILDHIIATTSGAHLSGAHVARGTARAMMRDLKGAIDDFSVTIEAVPAYGDAWMRRGQARAALGEDEDALVDLARCLQLSATEPARQAEARLERGKILHKLRDYRSAVAELQQAVDINPKSQQAWNFLGLCQVSMGDIRPGAACYERVLRVNPNSLEAWMHLAQARKEEASVEAAEAAFARAAELDRDGGRASARLRMHAHMCQGLGRHRKAAKLLKEALEASSNPDAVVECLHLRGACHHAIGEFIEAVANYERAFSMEAPDLGDDARSRQFLSFYQREMALYTLNRLDENVAEYCVDRDLHPIFKELWCKKMPPTAQLLSVYRLQPLPPGGPPRAPPGPAPGDVESLIRRADALGKLLQYCHQGFLANARQQRMAGLAVIELAQALRHLTAERVAGREVQGPAGASGCAVSHPFGWRDAMDIIVKWRQLSEPNDQARPLCILVIWVDLLTREEFEAGFGSHTPIFSGQTKCVRYYMNFDRGFALLKSILAQEGRAFDAQNEAIPLAGEHKQAEIADARTAGDMWRAIGADSWVVVHIDSAARPGHAMEGTRLTLVKLRNQPDAYEFSIKTPVTPARWDEYDTELNALWESLLAEMAAGNAPGLARAALTFAYFWYNFMPLARGTAAAGYVAILGIFLAAGMPVTSPIPKTYQVDWEAILARSPDPFIASVSPWLYPPAARGEPSASSDPGFKLKSLPLVKEVLSTARRRLDALNAP</sequence>
<feature type="repeat" description="TPR" evidence="1">
    <location>
        <begin position="263"/>
        <end position="296"/>
    </location>
</feature>
<dbReference type="InterPro" id="IPR011990">
    <property type="entry name" value="TPR-like_helical_dom_sf"/>
</dbReference>
<accession>I0Z0Z4</accession>